<name>A0A2T5Y376_9BACT</name>
<comment type="caution">
    <text evidence="1">The sequence shown here is derived from an EMBL/GenBank/DDBJ whole genome shotgun (WGS) entry which is preliminary data.</text>
</comment>
<dbReference type="AlphaFoldDB" id="A0A2T5Y376"/>
<dbReference type="RefSeq" id="WP_108214001.1">
    <property type="nucleotide sequence ID" value="NZ_QBKI01000018.1"/>
</dbReference>
<protein>
    <submittedName>
        <fullName evidence="1">Uncharacterized protein</fullName>
    </submittedName>
</protein>
<dbReference type="OrthoDB" id="5361365at2"/>
<proteinExistence type="predicted"/>
<sequence length="172" mass="19453">MIEGGVGGASTLTGLAFERDTSLKLAISNLRGYRVAGDAVYQGNNLIGTLLSKGSLYSRLLAPRGVDYRNIVSKKLLPDDAFLNLTNQTLYIIEKKYQQCAGSVDEKLQTCDFKAKQYRKLLSPLNIEVEYIYVLNDWFLHDSYRDVLEYITSVNCSYYFERIPLEVLGLTE</sequence>
<reference evidence="1 2" key="1">
    <citation type="submission" date="2018-04" db="EMBL/GenBank/DDBJ databases">
        <title>Genomic Encyclopedia of Archaeal and Bacterial Type Strains, Phase II (KMG-II): from individual species to whole genera.</title>
        <authorList>
            <person name="Goeker M."/>
        </authorList>
    </citation>
    <scope>NUCLEOTIDE SEQUENCE [LARGE SCALE GENOMIC DNA]</scope>
    <source>
        <strain evidence="1 2">DSM 100162</strain>
    </source>
</reference>
<evidence type="ECO:0000313" key="1">
    <source>
        <dbReference type="EMBL" id="PTX10482.1"/>
    </source>
</evidence>
<keyword evidence="2" id="KW-1185">Reference proteome</keyword>
<gene>
    <name evidence="1" type="ORF">C8N40_11813</name>
</gene>
<dbReference type="Proteomes" id="UP000244225">
    <property type="component" value="Unassembled WGS sequence"/>
</dbReference>
<dbReference type="EMBL" id="QBKI01000018">
    <property type="protein sequence ID" value="PTX10482.1"/>
    <property type="molecule type" value="Genomic_DNA"/>
</dbReference>
<accession>A0A2T5Y376</accession>
<evidence type="ECO:0000313" key="2">
    <source>
        <dbReference type="Proteomes" id="UP000244225"/>
    </source>
</evidence>
<organism evidence="1 2">
    <name type="scientific">Pontibacter mucosus</name>
    <dbReference type="NCBI Taxonomy" id="1649266"/>
    <lineage>
        <taxon>Bacteria</taxon>
        <taxon>Pseudomonadati</taxon>
        <taxon>Bacteroidota</taxon>
        <taxon>Cytophagia</taxon>
        <taxon>Cytophagales</taxon>
        <taxon>Hymenobacteraceae</taxon>
        <taxon>Pontibacter</taxon>
    </lineage>
</organism>